<dbReference type="PROSITE" id="PS51716">
    <property type="entry name" value="G_IRG"/>
    <property type="match status" value="1"/>
</dbReference>
<dbReference type="GO" id="GO:0016787">
    <property type="term" value="F:hydrolase activity"/>
    <property type="evidence" value="ECO:0007669"/>
    <property type="project" value="UniProtKB-KW"/>
</dbReference>
<dbReference type="GO" id="GO:0016020">
    <property type="term" value="C:membrane"/>
    <property type="evidence" value="ECO:0007669"/>
    <property type="project" value="InterPro"/>
</dbReference>
<sequence length="397" mass="44418">MSFDEKYIEETKKIAEQHGLEALVSHLQKNLTESENVKVNIAVTGISGSGKSSFINTIRGLTPSHEGAADVDCVETTKKPTPYPFPFDENVKIWDLPGLGTPGFTQKNYVRRAELDDYDFFLILTQKRFTNDGLWLANRVKDMGKNFFFVRTHFDNDLANSERNFPGRYKEHELLEKIKENVKKHVDGEQTSQQVEKPEYVYVISTNFDDTKKWEYGKLVADMKEALPDVKRQVLTLALWDLSEASIKEKSAVWRSLIWPGALAYGAIGAVQAVVPGLRSFDMPTLAKIENRFRKSFGLDDASLERLSKRNGVPLGKLLSLAKGCFDMSSCKTIEELILMYAGAGAEIAFSPGSPMVPVVAGSASFGMALFVLPKILDRMERVAIDVIKAALEFENN</sequence>
<dbReference type="InterPro" id="IPR030385">
    <property type="entry name" value="G_IRG_dom"/>
</dbReference>
<evidence type="ECO:0000256" key="2">
    <source>
        <dbReference type="ARBA" id="ARBA00022741"/>
    </source>
</evidence>
<evidence type="ECO:0000256" key="1">
    <source>
        <dbReference type="ARBA" id="ARBA00005429"/>
    </source>
</evidence>
<organism evidence="6 7">
    <name type="scientific">Lingula anatina</name>
    <name type="common">Brachiopod</name>
    <name type="synonym">Lingula unguis</name>
    <dbReference type="NCBI Taxonomy" id="7574"/>
    <lineage>
        <taxon>Eukaryota</taxon>
        <taxon>Metazoa</taxon>
        <taxon>Spiralia</taxon>
        <taxon>Lophotrochozoa</taxon>
        <taxon>Brachiopoda</taxon>
        <taxon>Linguliformea</taxon>
        <taxon>Lingulata</taxon>
        <taxon>Lingulida</taxon>
        <taxon>Linguloidea</taxon>
        <taxon>Lingulidae</taxon>
        <taxon>Lingula</taxon>
    </lineage>
</organism>
<protein>
    <submittedName>
        <fullName evidence="7">T-cell-specific guanine nucleotide triphosphate-binding protein 1-like</fullName>
    </submittedName>
</protein>
<keyword evidence="6" id="KW-1185">Reference proteome</keyword>
<dbReference type="Pfam" id="PF05049">
    <property type="entry name" value="IIGP"/>
    <property type="match status" value="1"/>
</dbReference>
<dbReference type="InterPro" id="IPR027417">
    <property type="entry name" value="P-loop_NTPase"/>
</dbReference>
<evidence type="ECO:0000256" key="4">
    <source>
        <dbReference type="ARBA" id="ARBA00023134"/>
    </source>
</evidence>
<dbReference type="GO" id="GO:0005525">
    <property type="term" value="F:GTP binding"/>
    <property type="evidence" value="ECO:0007669"/>
    <property type="project" value="UniProtKB-KW"/>
</dbReference>
<dbReference type="InParanoid" id="A0A1S3H9H8"/>
<evidence type="ECO:0000313" key="7">
    <source>
        <dbReference type="RefSeq" id="XP_013381784.1"/>
    </source>
</evidence>
<dbReference type="PANTHER" id="PTHR32341">
    <property type="entry name" value="INTERFERON-INDUCIBLE GTPASE"/>
    <property type="match status" value="1"/>
</dbReference>
<dbReference type="InterPro" id="IPR051515">
    <property type="entry name" value="IRG"/>
</dbReference>
<evidence type="ECO:0000259" key="5">
    <source>
        <dbReference type="PROSITE" id="PS51716"/>
    </source>
</evidence>
<reference evidence="7" key="1">
    <citation type="submission" date="2025-08" db="UniProtKB">
        <authorList>
            <consortium name="RefSeq"/>
        </authorList>
    </citation>
    <scope>IDENTIFICATION</scope>
    <source>
        <tissue evidence="7">Gonads</tissue>
    </source>
</reference>
<accession>A0A1S3H9H8</accession>
<dbReference type="OrthoDB" id="422720at2759"/>
<dbReference type="RefSeq" id="XP_013381784.1">
    <property type="nucleotide sequence ID" value="XM_013526330.1"/>
</dbReference>
<evidence type="ECO:0000313" key="6">
    <source>
        <dbReference type="Proteomes" id="UP000085678"/>
    </source>
</evidence>
<name>A0A1S3H9H8_LINAN</name>
<dbReference type="GeneID" id="106152656"/>
<dbReference type="KEGG" id="lak:106152656"/>
<keyword evidence="4" id="KW-0342">GTP-binding</keyword>
<keyword evidence="3" id="KW-0378">Hydrolase</keyword>
<dbReference type="PANTHER" id="PTHR32341:SF10">
    <property type="entry name" value="INTERFERON-INDUCIBLE GTPASE 5"/>
    <property type="match status" value="1"/>
</dbReference>
<dbReference type="FunFam" id="3.40.50.300:FF:000541">
    <property type="entry name" value="Immunity related GTPase M"/>
    <property type="match status" value="1"/>
</dbReference>
<proteinExistence type="inferred from homology"/>
<dbReference type="AlphaFoldDB" id="A0A1S3H9H8"/>
<keyword evidence="2" id="KW-0547">Nucleotide-binding</keyword>
<dbReference type="SUPFAM" id="SSF52540">
    <property type="entry name" value="P-loop containing nucleoside triphosphate hydrolases"/>
    <property type="match status" value="1"/>
</dbReference>
<evidence type="ECO:0000256" key="3">
    <source>
        <dbReference type="ARBA" id="ARBA00022801"/>
    </source>
</evidence>
<feature type="domain" description="IRG-type G" evidence="5">
    <location>
        <begin position="37"/>
        <end position="226"/>
    </location>
</feature>
<gene>
    <name evidence="7" type="primary">LOC106152656</name>
</gene>
<dbReference type="Proteomes" id="UP000085678">
    <property type="component" value="Unplaced"/>
</dbReference>
<dbReference type="Gene3D" id="3.40.50.300">
    <property type="entry name" value="P-loop containing nucleotide triphosphate hydrolases"/>
    <property type="match status" value="1"/>
</dbReference>
<dbReference type="InterPro" id="IPR007743">
    <property type="entry name" value="Immunity-related_GTPase-like"/>
</dbReference>
<comment type="similarity">
    <text evidence="1">Belongs to the TRAFAC class dynamin-like GTPase superfamily. IRG family.</text>
</comment>